<dbReference type="OrthoDB" id="6425214at2759"/>
<sequence>MSCKNHPNLDIRQSLNTTFKRKHLTTRKDLQNITRVFGITLPSKGSVLQNDETSVCAWVYIMESQKDNPVLFSKRQEDPHAVIDQNDFMLVLMTNFQKCIMYRLGADRICVDSTHGISNCNFELVVVRLSHGAMEEQSNGSILVPPVRLGDVTFSAR</sequence>
<proteinExistence type="predicted"/>
<keyword evidence="2" id="KW-1185">Reference proteome</keyword>
<reference evidence="1 2" key="1">
    <citation type="journal article" date="2019" name="Sci. Rep.">
        <title>Orb-weaving spider Araneus ventricosus genome elucidates the spidroin gene catalogue.</title>
        <authorList>
            <person name="Kono N."/>
            <person name="Nakamura H."/>
            <person name="Ohtoshi R."/>
            <person name="Moran D.A.P."/>
            <person name="Shinohara A."/>
            <person name="Yoshida Y."/>
            <person name="Fujiwara M."/>
            <person name="Mori M."/>
            <person name="Tomita M."/>
            <person name="Arakawa K."/>
        </authorList>
    </citation>
    <scope>NUCLEOTIDE SEQUENCE [LARGE SCALE GENOMIC DNA]</scope>
</reference>
<dbReference type="AlphaFoldDB" id="A0A4Y2SDH2"/>
<comment type="caution">
    <text evidence="1">The sequence shown here is derived from an EMBL/GenBank/DDBJ whole genome shotgun (WGS) entry which is preliminary data.</text>
</comment>
<evidence type="ECO:0000313" key="1">
    <source>
        <dbReference type="EMBL" id="GBN85616.1"/>
    </source>
</evidence>
<protein>
    <submittedName>
        <fullName evidence="1">Uncharacterized protein</fullName>
    </submittedName>
</protein>
<dbReference type="Proteomes" id="UP000499080">
    <property type="component" value="Unassembled WGS sequence"/>
</dbReference>
<dbReference type="EMBL" id="BGPR01020855">
    <property type="protein sequence ID" value="GBN85616.1"/>
    <property type="molecule type" value="Genomic_DNA"/>
</dbReference>
<name>A0A4Y2SDH2_ARAVE</name>
<organism evidence="1 2">
    <name type="scientific">Araneus ventricosus</name>
    <name type="common">Orbweaver spider</name>
    <name type="synonym">Epeira ventricosa</name>
    <dbReference type="NCBI Taxonomy" id="182803"/>
    <lineage>
        <taxon>Eukaryota</taxon>
        <taxon>Metazoa</taxon>
        <taxon>Ecdysozoa</taxon>
        <taxon>Arthropoda</taxon>
        <taxon>Chelicerata</taxon>
        <taxon>Arachnida</taxon>
        <taxon>Araneae</taxon>
        <taxon>Araneomorphae</taxon>
        <taxon>Entelegynae</taxon>
        <taxon>Araneoidea</taxon>
        <taxon>Araneidae</taxon>
        <taxon>Araneus</taxon>
    </lineage>
</organism>
<gene>
    <name evidence="1" type="ORF">AVEN_188547_1</name>
</gene>
<accession>A0A4Y2SDH2</accession>
<evidence type="ECO:0000313" key="2">
    <source>
        <dbReference type="Proteomes" id="UP000499080"/>
    </source>
</evidence>